<evidence type="ECO:0000313" key="2">
    <source>
        <dbReference type="Proteomes" id="UP000016843"/>
    </source>
</evidence>
<reference evidence="1 2" key="1">
    <citation type="journal article" date="2013" name="Genome Announc.">
        <title>Draft Genome Sequence of the Psychrophilic and Alkaliphilic Rhodonellum psychrophilum Strain GCM71T.</title>
        <authorList>
            <person name="Hauptmann A.L."/>
            <person name="Glaring M.A."/>
            <person name="Hallin P.F."/>
            <person name="Prieme A."/>
            <person name="Stougaard P."/>
        </authorList>
    </citation>
    <scope>NUCLEOTIDE SEQUENCE [LARGE SCALE GENOMIC DNA]</scope>
    <source>
        <strain evidence="1 2">GCM71</strain>
    </source>
</reference>
<dbReference type="AlphaFoldDB" id="U5C9K8"/>
<sequence length="53" mass="6191">MKSKIINNRLIIKQSQVGIELIVHKMGLRKTEEQTQIFGLVFHKKTEQLKTVD</sequence>
<evidence type="ECO:0000313" key="1">
    <source>
        <dbReference type="EMBL" id="ERM84852.1"/>
    </source>
</evidence>
<dbReference type="EMBL" id="AWXR01000001">
    <property type="protein sequence ID" value="ERM84852.1"/>
    <property type="molecule type" value="Genomic_DNA"/>
</dbReference>
<keyword evidence="2" id="KW-1185">Reference proteome</keyword>
<accession>U5C9K8</accession>
<gene>
    <name evidence="1" type="ORF">P872_22595</name>
</gene>
<protein>
    <submittedName>
        <fullName evidence="1">Uncharacterized protein</fullName>
    </submittedName>
</protein>
<organism evidence="1 2">
    <name type="scientific">Rhodonellum psychrophilum GCM71 = DSM 17998</name>
    <dbReference type="NCBI Taxonomy" id="1123057"/>
    <lineage>
        <taxon>Bacteria</taxon>
        <taxon>Pseudomonadati</taxon>
        <taxon>Bacteroidota</taxon>
        <taxon>Cytophagia</taxon>
        <taxon>Cytophagales</taxon>
        <taxon>Cytophagaceae</taxon>
        <taxon>Rhodonellum</taxon>
    </lineage>
</organism>
<comment type="caution">
    <text evidence="1">The sequence shown here is derived from an EMBL/GenBank/DDBJ whole genome shotgun (WGS) entry which is preliminary data.</text>
</comment>
<proteinExistence type="predicted"/>
<dbReference type="Proteomes" id="UP000016843">
    <property type="component" value="Unassembled WGS sequence"/>
</dbReference>
<name>U5C9K8_9BACT</name>